<protein>
    <submittedName>
        <fullName evidence="2">Uncharacterized protein</fullName>
    </submittedName>
</protein>
<feature type="compositionally biased region" description="Basic and acidic residues" evidence="1">
    <location>
        <begin position="264"/>
        <end position="275"/>
    </location>
</feature>
<dbReference type="Proteomes" id="UP000694569">
    <property type="component" value="Unplaced"/>
</dbReference>
<feature type="compositionally biased region" description="Basic residues" evidence="1">
    <location>
        <begin position="276"/>
        <end position="286"/>
    </location>
</feature>
<evidence type="ECO:0000313" key="2">
    <source>
        <dbReference type="Ensembl" id="ENSLLEP00000012985.1"/>
    </source>
</evidence>
<feature type="region of interest" description="Disordered" evidence="1">
    <location>
        <begin position="264"/>
        <end position="308"/>
    </location>
</feature>
<dbReference type="InterPro" id="IPR004244">
    <property type="entry name" value="Transposase_22"/>
</dbReference>
<accession>A0A8C5MJ26</accession>
<organism evidence="2 3">
    <name type="scientific">Leptobrachium leishanense</name>
    <name type="common">Leishan spiny toad</name>
    <dbReference type="NCBI Taxonomy" id="445787"/>
    <lineage>
        <taxon>Eukaryota</taxon>
        <taxon>Metazoa</taxon>
        <taxon>Chordata</taxon>
        <taxon>Craniata</taxon>
        <taxon>Vertebrata</taxon>
        <taxon>Euteleostomi</taxon>
        <taxon>Amphibia</taxon>
        <taxon>Batrachia</taxon>
        <taxon>Anura</taxon>
        <taxon>Pelobatoidea</taxon>
        <taxon>Megophryidae</taxon>
        <taxon>Leptobrachium</taxon>
    </lineage>
</organism>
<evidence type="ECO:0000256" key="1">
    <source>
        <dbReference type="SAM" id="MobiDB-lite"/>
    </source>
</evidence>
<keyword evidence="3" id="KW-1185">Reference proteome</keyword>
<reference evidence="2" key="1">
    <citation type="submission" date="2025-08" db="UniProtKB">
        <authorList>
            <consortium name="Ensembl"/>
        </authorList>
    </citation>
    <scope>IDENTIFICATION</scope>
</reference>
<name>A0A8C5MJ26_9ANUR</name>
<dbReference type="Ensembl" id="ENSLLET00000013494.1">
    <property type="protein sequence ID" value="ENSLLEP00000012985.1"/>
    <property type="gene ID" value="ENSLLEG00000008219.1"/>
</dbReference>
<dbReference type="PANTHER" id="PTHR11505">
    <property type="entry name" value="L1 TRANSPOSABLE ELEMENT-RELATED"/>
    <property type="match status" value="1"/>
</dbReference>
<dbReference type="AlphaFoldDB" id="A0A8C5MJ26"/>
<sequence length="308" mass="35234">MADGPSPPPRAADQEEVTHRLERLISALPTKADLSDMVADLRENFGREVREIRTEVSALSTRVGALEEVAQRPPPEMTTTSPTAFSELQRRVDDLDNRGRRHNIRVRGLLEVEGPEDLRAILTELFNHILNRKLDTPIHIDRAHRALRPQPPPTAPPRDVICHLTEFALKESIMLKARSSRQWDFHQCSIELYQDLSPFTLAARRCLQPVTQALRRANLPYRWGFPFTLLALNNGVRHTICYPTDVPAFLEALELPEVSVRSWEDTARPRPDLPRPRRRRSRRRGRASPDRALARELSPPHSPHHADV</sequence>
<dbReference type="GeneTree" id="ENSGT01010000228640"/>
<dbReference type="Gene3D" id="3.30.70.1820">
    <property type="entry name" value="L1 transposable element, RRM domain"/>
    <property type="match status" value="1"/>
</dbReference>
<dbReference type="OrthoDB" id="8862550at2759"/>
<reference evidence="2" key="2">
    <citation type="submission" date="2025-09" db="UniProtKB">
        <authorList>
            <consortium name="Ensembl"/>
        </authorList>
    </citation>
    <scope>IDENTIFICATION</scope>
</reference>
<proteinExistence type="predicted"/>
<evidence type="ECO:0000313" key="3">
    <source>
        <dbReference type="Proteomes" id="UP000694569"/>
    </source>
</evidence>